<keyword evidence="2" id="KW-1185">Reference proteome</keyword>
<proteinExistence type="predicted"/>
<dbReference type="HOGENOM" id="CLU_1447503_0_0_1"/>
<evidence type="ECO:0000313" key="1">
    <source>
        <dbReference type="EMBL" id="EMD32113.1"/>
    </source>
</evidence>
<dbReference type="Proteomes" id="UP000016930">
    <property type="component" value="Unassembled WGS sequence"/>
</dbReference>
<dbReference type="AlphaFoldDB" id="M2Q5M1"/>
<protein>
    <submittedName>
        <fullName evidence="1">Uncharacterized protein</fullName>
    </submittedName>
</protein>
<sequence>MSAFTRSASPRDFNVRLPTKLTLLWPSFRRDHTLSDPTGSGAVAPIPVRGMLRQQSAWNQASTYIIMDFTSSPHLLPIREGQCLCITNESNVIVHLESVYKIERDFIVFYAPIHPIGDRAAYIQVPARYAGVGLWAYIYFHLFYHHLPHTVRTPGPYLGQLVVPSQTNFSARFRTWLPKFGRFGDHM</sequence>
<gene>
    <name evidence="1" type="ORF">CERSUDRAFT_99798</name>
</gene>
<name>M2Q5M1_CERS8</name>
<evidence type="ECO:0000313" key="2">
    <source>
        <dbReference type="Proteomes" id="UP000016930"/>
    </source>
</evidence>
<accession>M2Q5M1</accession>
<reference evidence="1 2" key="1">
    <citation type="journal article" date="2012" name="Proc. Natl. Acad. Sci. U.S.A.">
        <title>Comparative genomics of Ceriporiopsis subvermispora and Phanerochaete chrysosporium provide insight into selective ligninolysis.</title>
        <authorList>
            <person name="Fernandez-Fueyo E."/>
            <person name="Ruiz-Duenas F.J."/>
            <person name="Ferreira P."/>
            <person name="Floudas D."/>
            <person name="Hibbett D.S."/>
            <person name="Canessa P."/>
            <person name="Larrondo L.F."/>
            <person name="James T.Y."/>
            <person name="Seelenfreund D."/>
            <person name="Lobos S."/>
            <person name="Polanco R."/>
            <person name="Tello M."/>
            <person name="Honda Y."/>
            <person name="Watanabe T."/>
            <person name="Watanabe T."/>
            <person name="Ryu J.S."/>
            <person name="Kubicek C.P."/>
            <person name="Schmoll M."/>
            <person name="Gaskell J."/>
            <person name="Hammel K.E."/>
            <person name="St John F.J."/>
            <person name="Vanden Wymelenberg A."/>
            <person name="Sabat G."/>
            <person name="Splinter BonDurant S."/>
            <person name="Syed K."/>
            <person name="Yadav J.S."/>
            <person name="Doddapaneni H."/>
            <person name="Subramanian V."/>
            <person name="Lavin J.L."/>
            <person name="Oguiza J.A."/>
            <person name="Perez G."/>
            <person name="Pisabarro A.G."/>
            <person name="Ramirez L."/>
            <person name="Santoyo F."/>
            <person name="Master E."/>
            <person name="Coutinho P.M."/>
            <person name="Henrissat B."/>
            <person name="Lombard V."/>
            <person name="Magnuson J.K."/>
            <person name="Kuees U."/>
            <person name="Hori C."/>
            <person name="Igarashi K."/>
            <person name="Samejima M."/>
            <person name="Held B.W."/>
            <person name="Barry K.W."/>
            <person name="LaButti K.M."/>
            <person name="Lapidus A."/>
            <person name="Lindquist E.A."/>
            <person name="Lucas S.M."/>
            <person name="Riley R."/>
            <person name="Salamov A.A."/>
            <person name="Hoffmeister D."/>
            <person name="Schwenk D."/>
            <person name="Hadar Y."/>
            <person name="Yarden O."/>
            <person name="de Vries R.P."/>
            <person name="Wiebenga A."/>
            <person name="Stenlid J."/>
            <person name="Eastwood D."/>
            <person name="Grigoriev I.V."/>
            <person name="Berka R.M."/>
            <person name="Blanchette R.A."/>
            <person name="Kersten P."/>
            <person name="Martinez A.T."/>
            <person name="Vicuna R."/>
            <person name="Cullen D."/>
        </authorList>
    </citation>
    <scope>NUCLEOTIDE SEQUENCE [LARGE SCALE GENOMIC DNA]</scope>
    <source>
        <strain evidence="1 2">B</strain>
    </source>
</reference>
<dbReference type="EMBL" id="KB445813">
    <property type="protein sequence ID" value="EMD32113.1"/>
    <property type="molecule type" value="Genomic_DNA"/>
</dbReference>
<organism evidence="1 2">
    <name type="scientific">Ceriporiopsis subvermispora (strain B)</name>
    <name type="common">White-rot fungus</name>
    <name type="synonym">Gelatoporia subvermispora</name>
    <dbReference type="NCBI Taxonomy" id="914234"/>
    <lineage>
        <taxon>Eukaryota</taxon>
        <taxon>Fungi</taxon>
        <taxon>Dikarya</taxon>
        <taxon>Basidiomycota</taxon>
        <taxon>Agaricomycotina</taxon>
        <taxon>Agaricomycetes</taxon>
        <taxon>Polyporales</taxon>
        <taxon>Gelatoporiaceae</taxon>
        <taxon>Gelatoporia</taxon>
    </lineage>
</organism>